<dbReference type="InterPro" id="IPR003594">
    <property type="entry name" value="HATPase_dom"/>
</dbReference>
<dbReference type="PROSITE" id="PS50109">
    <property type="entry name" value="HIS_KIN"/>
    <property type="match status" value="1"/>
</dbReference>
<dbReference type="Pfam" id="PF02518">
    <property type="entry name" value="HATPase_c"/>
    <property type="match status" value="1"/>
</dbReference>
<evidence type="ECO:0000259" key="14">
    <source>
        <dbReference type="PROSITE" id="PS50885"/>
    </source>
</evidence>
<dbReference type="SMART" id="SM00388">
    <property type="entry name" value="HisKA"/>
    <property type="match status" value="1"/>
</dbReference>
<dbReference type="InterPro" id="IPR036097">
    <property type="entry name" value="HisK_dim/P_sf"/>
</dbReference>
<dbReference type="KEGG" id="sspb:CP982_26105"/>
<dbReference type="EMBL" id="JACHJD010000014">
    <property type="protein sequence ID" value="MBB5107653.1"/>
    <property type="molecule type" value="Genomic_DNA"/>
</dbReference>
<keyword evidence="5 15" id="KW-0808">Transferase</keyword>
<gene>
    <name evidence="16" type="ORF">CP982_26105</name>
    <name evidence="15" type="ORF">FHS40_006770</name>
</gene>
<evidence type="ECO:0000313" key="17">
    <source>
        <dbReference type="Proteomes" id="UP000326505"/>
    </source>
</evidence>
<evidence type="ECO:0000256" key="3">
    <source>
        <dbReference type="ARBA" id="ARBA00012438"/>
    </source>
</evidence>
<feature type="domain" description="HAMP" evidence="14">
    <location>
        <begin position="206"/>
        <end position="260"/>
    </location>
</feature>
<feature type="transmembrane region" description="Helical" evidence="12">
    <location>
        <begin position="21"/>
        <end position="44"/>
    </location>
</feature>
<dbReference type="Pfam" id="PF00512">
    <property type="entry name" value="HisKA"/>
    <property type="match status" value="1"/>
</dbReference>
<dbReference type="PANTHER" id="PTHR45436:SF5">
    <property type="entry name" value="SENSOR HISTIDINE KINASE TRCS"/>
    <property type="match status" value="1"/>
</dbReference>
<name>A0A5P2XDG6_STRST</name>
<dbReference type="Gene3D" id="1.10.287.130">
    <property type="match status" value="1"/>
</dbReference>
<reference evidence="16 17" key="1">
    <citation type="submission" date="2017-09" db="EMBL/GenBank/DDBJ databases">
        <authorList>
            <person name="Lee N."/>
            <person name="Cho B.-K."/>
        </authorList>
    </citation>
    <scope>NUCLEOTIDE SEQUENCE [LARGE SCALE GENOMIC DNA]</scope>
    <source>
        <strain evidence="16 17">ATCC 27465</strain>
    </source>
</reference>
<organism evidence="16 17">
    <name type="scientific">Streptomyces spectabilis</name>
    <dbReference type="NCBI Taxonomy" id="68270"/>
    <lineage>
        <taxon>Bacteria</taxon>
        <taxon>Bacillati</taxon>
        <taxon>Actinomycetota</taxon>
        <taxon>Actinomycetes</taxon>
        <taxon>Kitasatosporales</taxon>
        <taxon>Streptomycetaceae</taxon>
        <taxon>Streptomyces</taxon>
    </lineage>
</organism>
<evidence type="ECO:0000256" key="2">
    <source>
        <dbReference type="ARBA" id="ARBA00004236"/>
    </source>
</evidence>
<dbReference type="PROSITE" id="PS50885">
    <property type="entry name" value="HAMP"/>
    <property type="match status" value="1"/>
</dbReference>
<dbReference type="GO" id="GO:0005886">
    <property type="term" value="C:plasma membrane"/>
    <property type="evidence" value="ECO:0007669"/>
    <property type="project" value="UniProtKB-SubCell"/>
</dbReference>
<comment type="catalytic activity">
    <reaction evidence="1">
        <text>ATP + protein L-histidine = ADP + protein N-phospho-L-histidine.</text>
        <dbReference type="EC" id="2.7.13.3"/>
    </reaction>
</comment>
<evidence type="ECO:0000256" key="11">
    <source>
        <dbReference type="SAM" id="MobiDB-lite"/>
    </source>
</evidence>
<keyword evidence="8 12" id="KW-1133">Transmembrane helix</keyword>
<dbReference type="InterPro" id="IPR003660">
    <property type="entry name" value="HAMP_dom"/>
</dbReference>
<protein>
    <recommendedName>
        <fullName evidence="3">histidine kinase</fullName>
        <ecNumber evidence="3">2.7.13.3</ecNumber>
    </recommendedName>
</protein>
<dbReference type="GO" id="GO:0000155">
    <property type="term" value="F:phosphorelay sensor kinase activity"/>
    <property type="evidence" value="ECO:0007669"/>
    <property type="project" value="InterPro"/>
</dbReference>
<dbReference type="InterPro" id="IPR003661">
    <property type="entry name" value="HisK_dim/P_dom"/>
</dbReference>
<evidence type="ECO:0000256" key="8">
    <source>
        <dbReference type="ARBA" id="ARBA00022989"/>
    </source>
</evidence>
<dbReference type="Proteomes" id="UP000326505">
    <property type="component" value="Chromosome"/>
</dbReference>
<dbReference type="CDD" id="cd00082">
    <property type="entry name" value="HisKA"/>
    <property type="match status" value="1"/>
</dbReference>
<dbReference type="InterPro" id="IPR050428">
    <property type="entry name" value="TCS_sensor_his_kinase"/>
</dbReference>
<proteinExistence type="predicted"/>
<evidence type="ECO:0000256" key="6">
    <source>
        <dbReference type="ARBA" id="ARBA00022692"/>
    </source>
</evidence>
<dbReference type="SMART" id="SM00387">
    <property type="entry name" value="HATPase_c"/>
    <property type="match status" value="1"/>
</dbReference>
<feature type="domain" description="Histidine kinase" evidence="13">
    <location>
        <begin position="275"/>
        <end position="484"/>
    </location>
</feature>
<dbReference type="EC" id="2.7.13.3" evidence="3"/>
<evidence type="ECO:0000313" key="18">
    <source>
        <dbReference type="Proteomes" id="UP000549009"/>
    </source>
</evidence>
<dbReference type="SUPFAM" id="SSF47384">
    <property type="entry name" value="Homodimeric domain of signal transducing histidine kinase"/>
    <property type="match status" value="1"/>
</dbReference>
<dbReference type="SUPFAM" id="SSF55874">
    <property type="entry name" value="ATPase domain of HSP90 chaperone/DNA topoisomerase II/histidine kinase"/>
    <property type="match status" value="1"/>
</dbReference>
<dbReference type="InterPro" id="IPR004358">
    <property type="entry name" value="Sig_transdc_His_kin-like_C"/>
</dbReference>
<comment type="subcellular location">
    <subcellularLocation>
        <location evidence="2">Cell membrane</location>
    </subcellularLocation>
</comment>
<reference evidence="15 18" key="2">
    <citation type="submission" date="2020-08" db="EMBL/GenBank/DDBJ databases">
        <title>Genomic Encyclopedia of Type Strains, Phase III (KMG-III): the genomes of soil and plant-associated and newly described type strains.</title>
        <authorList>
            <person name="Whitman W."/>
        </authorList>
    </citation>
    <scope>NUCLEOTIDE SEQUENCE [LARGE SCALE GENOMIC DNA]</scope>
    <source>
        <strain evidence="15 18">CECT 3146</strain>
    </source>
</reference>
<dbReference type="SMART" id="SM00304">
    <property type="entry name" value="HAMP"/>
    <property type="match status" value="1"/>
</dbReference>
<dbReference type="Proteomes" id="UP000549009">
    <property type="component" value="Unassembled WGS sequence"/>
</dbReference>
<dbReference type="RefSeq" id="WP_150512708.1">
    <property type="nucleotide sequence ID" value="NZ_BMSQ01000001.1"/>
</dbReference>
<sequence length="519" mass="56075">MRKRARTGPRRLFGNSLRAKLTLVNVVLLALGITAATAVSIMGMKHYLLNSIDSELRSSRTAFRSMPITLDHLKKISSFRKSLIEVPPQDREAGRLPPSSSLFVAVDRYGSPVSFGYVGATRLQLQLAEAAGDAHRFATRSAPSDVRLAGDSYRAIGVRIADGTVLVIATSTEDVHASVRKALRLDLAFGVLLLALLAVLTMISASRRLRPLEDMVETASAIAEGDLKRRVPCSRTEVMETEQLRLALNSMLQQVEAAFATRERTAAQLRQFVADASHELRTPLSAIRGYLQLYDNGMLTTPEDRSRAWCRVNSETDRMNHLVEELLTLARLDQQPELRLRPVDLSRLVRDAADDLRAQDPGRPLTVRADGAILVRADEQGLRKVLANLLANVRAHTPAGTPVRLGLERRGGVVCLTVADEGPGLGEEDAARVFDRFFRAGRSAGSGLGMAIVHGVVAAHAGRVQVRTAPGKGLTVVVSLPRVPSAPAAPPDPQAPPRQPPPLEPAGRLTPGAKPAPPP</sequence>
<evidence type="ECO:0000256" key="9">
    <source>
        <dbReference type="ARBA" id="ARBA00023012"/>
    </source>
</evidence>
<keyword evidence="6 12" id="KW-0812">Transmembrane</keyword>
<evidence type="ECO:0000256" key="12">
    <source>
        <dbReference type="SAM" id="Phobius"/>
    </source>
</evidence>
<keyword evidence="18" id="KW-1185">Reference proteome</keyword>
<evidence type="ECO:0000313" key="15">
    <source>
        <dbReference type="EMBL" id="MBB5107653.1"/>
    </source>
</evidence>
<dbReference type="CDD" id="cd06225">
    <property type="entry name" value="HAMP"/>
    <property type="match status" value="1"/>
</dbReference>
<dbReference type="EMBL" id="CP023690">
    <property type="protein sequence ID" value="QEV61754.1"/>
    <property type="molecule type" value="Genomic_DNA"/>
</dbReference>
<evidence type="ECO:0000256" key="5">
    <source>
        <dbReference type="ARBA" id="ARBA00022679"/>
    </source>
</evidence>
<keyword evidence="10 12" id="KW-0472">Membrane</keyword>
<keyword evidence="7 16" id="KW-0418">Kinase</keyword>
<dbReference type="Gene3D" id="3.30.565.10">
    <property type="entry name" value="Histidine kinase-like ATPase, C-terminal domain"/>
    <property type="match status" value="1"/>
</dbReference>
<evidence type="ECO:0000256" key="7">
    <source>
        <dbReference type="ARBA" id="ARBA00022777"/>
    </source>
</evidence>
<dbReference type="AlphaFoldDB" id="A0A5P2XDG6"/>
<feature type="region of interest" description="Disordered" evidence="11">
    <location>
        <begin position="483"/>
        <end position="519"/>
    </location>
</feature>
<dbReference type="InterPro" id="IPR036890">
    <property type="entry name" value="HATPase_C_sf"/>
</dbReference>
<evidence type="ECO:0000256" key="1">
    <source>
        <dbReference type="ARBA" id="ARBA00000085"/>
    </source>
</evidence>
<evidence type="ECO:0000313" key="16">
    <source>
        <dbReference type="EMBL" id="QEV61754.1"/>
    </source>
</evidence>
<dbReference type="Gene3D" id="6.10.340.10">
    <property type="match status" value="1"/>
</dbReference>
<evidence type="ECO:0000259" key="13">
    <source>
        <dbReference type="PROSITE" id="PS50109"/>
    </source>
</evidence>
<feature type="compositionally biased region" description="Pro residues" evidence="11">
    <location>
        <begin position="487"/>
        <end position="504"/>
    </location>
</feature>
<keyword evidence="9" id="KW-0902">Two-component regulatory system</keyword>
<evidence type="ECO:0000256" key="4">
    <source>
        <dbReference type="ARBA" id="ARBA00022553"/>
    </source>
</evidence>
<keyword evidence="4" id="KW-0597">Phosphoprotein</keyword>
<dbReference type="PRINTS" id="PR00344">
    <property type="entry name" value="BCTRLSENSOR"/>
</dbReference>
<dbReference type="FunFam" id="1.10.287.130:FF:000001">
    <property type="entry name" value="Two-component sensor histidine kinase"/>
    <property type="match status" value="1"/>
</dbReference>
<dbReference type="PANTHER" id="PTHR45436">
    <property type="entry name" value="SENSOR HISTIDINE KINASE YKOH"/>
    <property type="match status" value="1"/>
</dbReference>
<dbReference type="OrthoDB" id="9786919at2"/>
<dbReference type="InterPro" id="IPR005467">
    <property type="entry name" value="His_kinase_dom"/>
</dbReference>
<accession>A0A5P2XDG6</accession>
<evidence type="ECO:0000256" key="10">
    <source>
        <dbReference type="ARBA" id="ARBA00023136"/>
    </source>
</evidence>